<gene>
    <name evidence="1" type="ORF">SDRG_02925</name>
</gene>
<accession>T0QN52</accession>
<dbReference type="EMBL" id="JH767138">
    <property type="protein sequence ID" value="EQC39484.1"/>
    <property type="molecule type" value="Genomic_DNA"/>
</dbReference>
<name>T0QN52_SAPDV</name>
<dbReference type="Proteomes" id="UP000030762">
    <property type="component" value="Unassembled WGS sequence"/>
</dbReference>
<keyword evidence="2" id="KW-1185">Reference proteome</keyword>
<protein>
    <submittedName>
        <fullName evidence="1">Uncharacterized protein</fullName>
    </submittedName>
</protein>
<dbReference type="AlphaFoldDB" id="T0QN52"/>
<reference evidence="1 2" key="1">
    <citation type="submission" date="2012-04" db="EMBL/GenBank/DDBJ databases">
        <title>The Genome Sequence of Saprolegnia declina VS20.</title>
        <authorList>
            <consortium name="The Broad Institute Genome Sequencing Platform"/>
            <person name="Russ C."/>
            <person name="Nusbaum C."/>
            <person name="Tyler B."/>
            <person name="van West P."/>
            <person name="Dieguez-Uribeondo J."/>
            <person name="de Bruijn I."/>
            <person name="Tripathy S."/>
            <person name="Jiang R."/>
            <person name="Young S.K."/>
            <person name="Zeng Q."/>
            <person name="Gargeya S."/>
            <person name="Fitzgerald M."/>
            <person name="Haas B."/>
            <person name="Abouelleil A."/>
            <person name="Alvarado L."/>
            <person name="Arachchi H.M."/>
            <person name="Berlin A."/>
            <person name="Chapman S.B."/>
            <person name="Goldberg J."/>
            <person name="Griggs A."/>
            <person name="Gujja S."/>
            <person name="Hansen M."/>
            <person name="Howarth C."/>
            <person name="Imamovic A."/>
            <person name="Larimer J."/>
            <person name="McCowen C."/>
            <person name="Montmayeur A."/>
            <person name="Murphy C."/>
            <person name="Neiman D."/>
            <person name="Pearson M."/>
            <person name="Priest M."/>
            <person name="Roberts A."/>
            <person name="Saif S."/>
            <person name="Shea T."/>
            <person name="Sisk P."/>
            <person name="Sykes S."/>
            <person name="Wortman J."/>
            <person name="Nusbaum C."/>
            <person name="Birren B."/>
        </authorList>
    </citation>
    <scope>NUCLEOTIDE SEQUENCE [LARGE SCALE GENOMIC DNA]</scope>
    <source>
        <strain evidence="1 2">VS20</strain>
    </source>
</reference>
<proteinExistence type="predicted"/>
<sequence length="66" mass="7143">MLDDIARSSSTAGADLLLAKAEYIDLPRQTLADEVAFFKRLLFAPLDTNALGDVFGPVPPDSFECL</sequence>
<organism evidence="1 2">
    <name type="scientific">Saprolegnia diclina (strain VS20)</name>
    <dbReference type="NCBI Taxonomy" id="1156394"/>
    <lineage>
        <taxon>Eukaryota</taxon>
        <taxon>Sar</taxon>
        <taxon>Stramenopiles</taxon>
        <taxon>Oomycota</taxon>
        <taxon>Saprolegniomycetes</taxon>
        <taxon>Saprolegniales</taxon>
        <taxon>Saprolegniaceae</taxon>
        <taxon>Saprolegnia</taxon>
    </lineage>
</organism>
<evidence type="ECO:0000313" key="2">
    <source>
        <dbReference type="Proteomes" id="UP000030762"/>
    </source>
</evidence>
<evidence type="ECO:0000313" key="1">
    <source>
        <dbReference type="EMBL" id="EQC39484.1"/>
    </source>
</evidence>
<dbReference type="VEuPathDB" id="FungiDB:SDRG_02925"/>
<dbReference type="RefSeq" id="XP_008606756.1">
    <property type="nucleotide sequence ID" value="XM_008608534.1"/>
</dbReference>
<dbReference type="InParanoid" id="T0QN52"/>
<dbReference type="GeneID" id="19943652"/>